<evidence type="ECO:0000313" key="1">
    <source>
        <dbReference type="EMBL" id="JAD40105.1"/>
    </source>
</evidence>
<reference evidence="1" key="1">
    <citation type="submission" date="2014-09" db="EMBL/GenBank/DDBJ databases">
        <authorList>
            <person name="Magalhaes I.L.F."/>
            <person name="Oliveira U."/>
            <person name="Santos F.R."/>
            <person name="Vidigal T.H.D.A."/>
            <person name="Brescovit A.D."/>
            <person name="Santos A.J."/>
        </authorList>
    </citation>
    <scope>NUCLEOTIDE SEQUENCE</scope>
    <source>
        <tissue evidence="1">Shoot tissue taken approximately 20 cm above the soil surface</tissue>
    </source>
</reference>
<name>A0A0A8ZTN4_ARUDO</name>
<dbReference type="AlphaFoldDB" id="A0A0A8ZTN4"/>
<reference evidence="1" key="2">
    <citation type="journal article" date="2015" name="Data Brief">
        <title>Shoot transcriptome of the giant reed, Arundo donax.</title>
        <authorList>
            <person name="Barrero R.A."/>
            <person name="Guerrero F.D."/>
            <person name="Moolhuijzen P."/>
            <person name="Goolsby J.A."/>
            <person name="Tidwell J."/>
            <person name="Bellgard S.E."/>
            <person name="Bellgard M.I."/>
        </authorList>
    </citation>
    <scope>NUCLEOTIDE SEQUENCE</scope>
    <source>
        <tissue evidence="1">Shoot tissue taken approximately 20 cm above the soil surface</tissue>
    </source>
</reference>
<proteinExistence type="predicted"/>
<sequence length="29" mass="3336">MVVEIGILQWVVANHCEAKVCKEQMYLSN</sequence>
<dbReference type="EMBL" id="GBRH01257790">
    <property type="protein sequence ID" value="JAD40105.1"/>
    <property type="molecule type" value="Transcribed_RNA"/>
</dbReference>
<accession>A0A0A8ZTN4</accession>
<organism evidence="1">
    <name type="scientific">Arundo donax</name>
    <name type="common">Giant reed</name>
    <name type="synonym">Donax arundinaceus</name>
    <dbReference type="NCBI Taxonomy" id="35708"/>
    <lineage>
        <taxon>Eukaryota</taxon>
        <taxon>Viridiplantae</taxon>
        <taxon>Streptophyta</taxon>
        <taxon>Embryophyta</taxon>
        <taxon>Tracheophyta</taxon>
        <taxon>Spermatophyta</taxon>
        <taxon>Magnoliopsida</taxon>
        <taxon>Liliopsida</taxon>
        <taxon>Poales</taxon>
        <taxon>Poaceae</taxon>
        <taxon>PACMAD clade</taxon>
        <taxon>Arundinoideae</taxon>
        <taxon>Arundineae</taxon>
        <taxon>Arundo</taxon>
    </lineage>
</organism>
<protein>
    <submittedName>
        <fullName evidence="1">Uncharacterized protein</fullName>
    </submittedName>
</protein>